<dbReference type="Proteomes" id="UP000509510">
    <property type="component" value="Chromosome VI"/>
</dbReference>
<accession>A0A7H8RBI9</accession>
<dbReference type="AlphaFoldDB" id="A0A7H8RBI9"/>
<sequence length="383" mass="44644">MSLQSLRYLVSNLVSAVSKQKLFPLESCILFDKQEGQQWLELMTFDPVFLHTIVFTTLTYHDSLLGRQECAPTNTQISLHFTKTLRLFRERLILEDDGAKFSDITIFIVLGLAIYAYLTGERKAAEYHLSALRTIIDFRGGLSVFWHNEKLLFELFRCDIGRALNNGSTPFFFYNPLVEPFPPYPEEELLLGFLGSDTQATQGNKHKFLDEVDKDLAKAWSIVEQFSARINLVDETKNKLPKKLLLDTMASVMYRVMHMSYEYGSLDECIRLGLLAYSSSIFLQWSNRRTSYHRFSTAYRDLLTTSHFLDLFPIHFRLWFLVTGAVSIFKEHDDQWLKSQLLYIIDSCKLERWDQVKNILHSIMWIDLLHDHLGKGFFDNIVT</sequence>
<dbReference type="EMBL" id="CP055903">
    <property type="protein sequence ID" value="QKX63388.1"/>
    <property type="molecule type" value="Genomic_DNA"/>
</dbReference>
<protein>
    <recommendedName>
        <fullName evidence="3">Transcription factor domain-containing protein</fullName>
    </recommendedName>
</protein>
<evidence type="ECO:0000313" key="1">
    <source>
        <dbReference type="EMBL" id="QKX63388.1"/>
    </source>
</evidence>
<dbReference type="GeneID" id="55998037"/>
<dbReference type="KEGG" id="trg:TRUGW13939_10558"/>
<keyword evidence="2" id="KW-1185">Reference proteome</keyword>
<evidence type="ECO:0000313" key="2">
    <source>
        <dbReference type="Proteomes" id="UP000509510"/>
    </source>
</evidence>
<gene>
    <name evidence="1" type="ORF">TRUGW13939_10558</name>
</gene>
<dbReference type="PANTHER" id="PTHR37540">
    <property type="entry name" value="TRANSCRIPTION FACTOR (ACR-2), PUTATIVE-RELATED-RELATED"/>
    <property type="match status" value="1"/>
</dbReference>
<dbReference type="PANTHER" id="PTHR37540:SF5">
    <property type="entry name" value="TRANSCRIPTION FACTOR DOMAIN-CONTAINING PROTEIN"/>
    <property type="match status" value="1"/>
</dbReference>
<organism evidence="1 2">
    <name type="scientific">Talaromyces rugulosus</name>
    <name type="common">Penicillium rugulosum</name>
    <dbReference type="NCBI Taxonomy" id="121627"/>
    <lineage>
        <taxon>Eukaryota</taxon>
        <taxon>Fungi</taxon>
        <taxon>Dikarya</taxon>
        <taxon>Ascomycota</taxon>
        <taxon>Pezizomycotina</taxon>
        <taxon>Eurotiomycetes</taxon>
        <taxon>Eurotiomycetidae</taxon>
        <taxon>Eurotiales</taxon>
        <taxon>Trichocomaceae</taxon>
        <taxon>Talaromyces</taxon>
        <taxon>Talaromyces sect. Islandici</taxon>
    </lineage>
</organism>
<reference evidence="2" key="1">
    <citation type="submission" date="2020-06" db="EMBL/GenBank/DDBJ databases">
        <title>A chromosome-scale genome assembly of Talaromyces rugulosus W13939.</title>
        <authorList>
            <person name="Wang B."/>
            <person name="Guo L."/>
            <person name="Ye K."/>
            <person name="Wang L."/>
        </authorList>
    </citation>
    <scope>NUCLEOTIDE SEQUENCE [LARGE SCALE GENOMIC DNA]</scope>
    <source>
        <strain evidence="2">W13939</strain>
    </source>
</reference>
<name>A0A7H8RBI9_TALRU</name>
<evidence type="ECO:0008006" key="3">
    <source>
        <dbReference type="Google" id="ProtNLM"/>
    </source>
</evidence>
<proteinExistence type="predicted"/>
<dbReference type="RefSeq" id="XP_035349562.1">
    <property type="nucleotide sequence ID" value="XM_035493669.1"/>
</dbReference>
<dbReference type="OrthoDB" id="4158087at2759"/>